<sequence length="281" mass="29813">MLVGFVGIGAVAWISLQPEAVPEPQVAAAPTPPPPAPPQRVLVLVASRTLRAGSLLRPEDLMGVSMLATNVPSDARLETRENRSGIQGALLRRSLREGDIILDQDVVLPGDRGYLAASLSPNMRAMPIAVDQVSGAAGLIWPGDRVDVMLTQQLPREEAALLARRTSGEVVAQDARVIAVDQNLVQGAIGDAAEGFRAARVVTLEVSVPQAERLSVARRLGLLSLILRPAQDASEDVAQSESSVVWGGDASSALRQTQTIPGPASVLHIFMGVRPREETRF</sequence>
<protein>
    <submittedName>
        <fullName evidence="2">Flp pilus assembly protein CpaB</fullName>
    </submittedName>
</protein>
<dbReference type="Pfam" id="PF08666">
    <property type="entry name" value="SAF"/>
    <property type="match status" value="1"/>
</dbReference>
<dbReference type="Pfam" id="PF16976">
    <property type="entry name" value="RcpC"/>
    <property type="match status" value="1"/>
</dbReference>
<feature type="domain" description="SAF" evidence="1">
    <location>
        <begin position="41"/>
        <end position="107"/>
    </location>
</feature>
<dbReference type="NCBIfam" id="TIGR03177">
    <property type="entry name" value="pilus_cpaB"/>
    <property type="match status" value="1"/>
</dbReference>
<dbReference type="RefSeq" id="WP_211872652.1">
    <property type="nucleotide sequence ID" value="NZ_JAAEDH010000002.1"/>
</dbReference>
<dbReference type="AlphaFoldDB" id="A0AAF1JUT6"/>
<reference evidence="2" key="1">
    <citation type="submission" date="2020-01" db="EMBL/GenBank/DDBJ databases">
        <authorList>
            <person name="Rat A."/>
        </authorList>
    </citation>
    <scope>NUCLEOTIDE SEQUENCE</scope>
    <source>
        <strain evidence="2">LMG 28251</strain>
    </source>
</reference>
<reference evidence="2" key="2">
    <citation type="journal article" date="2021" name="Syst. Appl. Microbiol.">
        <title>Roseomonas hellenica sp. nov., isolated from roots of wild-growing Alkanna tinctoria.</title>
        <authorList>
            <person name="Rat A."/>
            <person name="Naranjo H.D."/>
            <person name="Lebbe L."/>
            <person name="Cnockaert M."/>
            <person name="Krigas N."/>
            <person name="Grigoriadou K."/>
            <person name="Maloupa E."/>
            <person name="Willems A."/>
        </authorList>
    </citation>
    <scope>NUCLEOTIDE SEQUENCE</scope>
    <source>
        <strain evidence="2">LMG 28251</strain>
    </source>
</reference>
<name>A0AAF1JUT6_9PROT</name>
<evidence type="ECO:0000313" key="2">
    <source>
        <dbReference type="EMBL" id="MBR0653944.1"/>
    </source>
</evidence>
<evidence type="ECO:0000259" key="1">
    <source>
        <dbReference type="SMART" id="SM00858"/>
    </source>
</evidence>
<dbReference type="InterPro" id="IPR031571">
    <property type="entry name" value="RcpC_dom"/>
</dbReference>
<accession>A0AAF1JUT6</accession>
<comment type="caution">
    <text evidence="2">The sequence shown here is derived from an EMBL/GenBank/DDBJ whole genome shotgun (WGS) entry which is preliminary data.</text>
</comment>
<gene>
    <name evidence="2" type="primary">cpaB</name>
    <name evidence="2" type="ORF">GXW79_02515</name>
</gene>
<dbReference type="Proteomes" id="UP001196068">
    <property type="component" value="Unassembled WGS sequence"/>
</dbReference>
<dbReference type="InterPro" id="IPR013974">
    <property type="entry name" value="SAF"/>
</dbReference>
<dbReference type="InterPro" id="IPR017592">
    <property type="entry name" value="Pilus_assmbl_Flp-typ_CpaB"/>
</dbReference>
<evidence type="ECO:0000313" key="3">
    <source>
        <dbReference type="Proteomes" id="UP001196068"/>
    </source>
</evidence>
<keyword evidence="3" id="KW-1185">Reference proteome</keyword>
<dbReference type="EMBL" id="JAAEDH010000002">
    <property type="protein sequence ID" value="MBR0653944.1"/>
    <property type="molecule type" value="Genomic_DNA"/>
</dbReference>
<dbReference type="CDD" id="cd11614">
    <property type="entry name" value="SAF_CpaB_FlgA_like"/>
    <property type="match status" value="1"/>
</dbReference>
<proteinExistence type="predicted"/>
<dbReference type="SMART" id="SM00858">
    <property type="entry name" value="SAF"/>
    <property type="match status" value="1"/>
</dbReference>
<organism evidence="2 3">
    <name type="scientific">Plastoroseomonas arctica</name>
    <dbReference type="NCBI Taxonomy" id="1509237"/>
    <lineage>
        <taxon>Bacteria</taxon>
        <taxon>Pseudomonadati</taxon>
        <taxon>Pseudomonadota</taxon>
        <taxon>Alphaproteobacteria</taxon>
        <taxon>Acetobacterales</taxon>
        <taxon>Acetobacteraceae</taxon>
        <taxon>Plastoroseomonas</taxon>
    </lineage>
</organism>